<dbReference type="Pfam" id="PF00078">
    <property type="entry name" value="RVT_1"/>
    <property type="match status" value="1"/>
</dbReference>
<dbReference type="Gene3D" id="3.10.10.10">
    <property type="entry name" value="HIV Type 1 Reverse Transcriptase, subunit A, domain 1"/>
    <property type="match status" value="1"/>
</dbReference>
<feature type="domain" description="Reverse transcriptase" evidence="1">
    <location>
        <begin position="58"/>
        <end position="116"/>
    </location>
</feature>
<dbReference type="OrthoDB" id="5106093at2759"/>
<dbReference type="InterPro" id="IPR053134">
    <property type="entry name" value="RNA-dir_DNA_polymerase"/>
</dbReference>
<dbReference type="PANTHER" id="PTHR24559">
    <property type="entry name" value="TRANSPOSON TY3-I GAG-POL POLYPROTEIN"/>
    <property type="match status" value="1"/>
</dbReference>
<dbReference type="AlphaFoldDB" id="A0A9P6KY51"/>
<reference evidence="2 3" key="1">
    <citation type="journal article" date="2020" name="Genome Biol. Evol.">
        <title>Comparative genomics of strictly vertically transmitted, feminizing microsporidia endosymbionts of amphipod crustaceans.</title>
        <authorList>
            <person name="Cormier A."/>
            <person name="Chebbi M.A."/>
            <person name="Giraud I."/>
            <person name="Wattier R."/>
            <person name="Teixeira M."/>
            <person name="Gilbert C."/>
            <person name="Rigaud T."/>
            <person name="Cordaux R."/>
        </authorList>
    </citation>
    <scope>NUCLEOTIDE SEQUENCE [LARGE SCALE GENOMIC DNA]</scope>
    <source>
        <strain evidence="2 3">Ou3-Ou53</strain>
    </source>
</reference>
<dbReference type="CDD" id="cd01647">
    <property type="entry name" value="RT_LTR"/>
    <property type="match status" value="1"/>
</dbReference>
<organism evidence="2 3">
    <name type="scientific">Nosema granulosis</name>
    <dbReference type="NCBI Taxonomy" id="83296"/>
    <lineage>
        <taxon>Eukaryota</taxon>
        <taxon>Fungi</taxon>
        <taxon>Fungi incertae sedis</taxon>
        <taxon>Microsporidia</taxon>
        <taxon>Nosematidae</taxon>
        <taxon>Nosema</taxon>
    </lineage>
</organism>
<dbReference type="InterPro" id="IPR043502">
    <property type="entry name" value="DNA/RNA_pol_sf"/>
</dbReference>
<evidence type="ECO:0000313" key="2">
    <source>
        <dbReference type="EMBL" id="KAF9761272.1"/>
    </source>
</evidence>
<evidence type="ECO:0000259" key="1">
    <source>
        <dbReference type="Pfam" id="PF00078"/>
    </source>
</evidence>
<protein>
    <submittedName>
        <fullName evidence="2">Retrovirus-related Pol polyprotein from transposon</fullName>
    </submittedName>
</protein>
<dbReference type="PANTHER" id="PTHR24559:SF444">
    <property type="entry name" value="REVERSE TRANSCRIPTASE DOMAIN-CONTAINING PROTEIN"/>
    <property type="match status" value="1"/>
</dbReference>
<dbReference type="SUPFAM" id="SSF56672">
    <property type="entry name" value="DNA/RNA polymerases"/>
    <property type="match status" value="1"/>
</dbReference>
<dbReference type="Proteomes" id="UP000740883">
    <property type="component" value="Unassembled WGS sequence"/>
</dbReference>
<proteinExistence type="predicted"/>
<evidence type="ECO:0000313" key="3">
    <source>
        <dbReference type="Proteomes" id="UP000740883"/>
    </source>
</evidence>
<name>A0A9P6KY51_9MICR</name>
<accession>A0A9P6KY51</accession>
<comment type="caution">
    <text evidence="2">The sequence shown here is derived from an EMBL/GenBank/DDBJ whole genome shotgun (WGS) entry which is preliminary data.</text>
</comment>
<keyword evidence="3" id="KW-1185">Reference proteome</keyword>
<gene>
    <name evidence="2" type="primary">pol_5</name>
    <name evidence="2" type="ORF">NGRA_2755</name>
</gene>
<dbReference type="EMBL" id="SBJO01000374">
    <property type="protein sequence ID" value="KAF9761272.1"/>
    <property type="molecule type" value="Genomic_DNA"/>
</dbReference>
<dbReference type="InterPro" id="IPR000477">
    <property type="entry name" value="RT_dom"/>
</dbReference>
<sequence>MGKHTIQTTIERTTYENNGKIPVSQEKIIEENIERNLMLGIIRESKSPWCSRMVLASKPDGKLRLRLHYRSLNKITIKDRYTSPRIDEIYDKLSSARIFSILDATSGYYQVSIKEKTAFIVKGWL</sequence>